<protein>
    <recommendedName>
        <fullName evidence="4">Carboxylic ester hydrolase</fullName>
        <ecNumber evidence="4">3.1.1.-</ecNumber>
    </recommendedName>
</protein>
<dbReference type="PROSITE" id="PS00122">
    <property type="entry name" value="CARBOXYLESTERASE_B_1"/>
    <property type="match status" value="1"/>
</dbReference>
<dbReference type="InterPro" id="IPR019819">
    <property type="entry name" value="Carboxylesterase_B_CS"/>
</dbReference>
<keyword evidence="2 4" id="KW-0378">Hydrolase</keyword>
<feature type="active site" description="Acyl-ester intermediate" evidence="3">
    <location>
        <position position="218"/>
    </location>
</feature>
<dbReference type="InterPro" id="IPR000997">
    <property type="entry name" value="Cholinesterase"/>
</dbReference>
<dbReference type="EMBL" id="OMOD01000188">
    <property type="protein sequence ID" value="SPF48942.1"/>
    <property type="molecule type" value="Genomic_DNA"/>
</dbReference>
<evidence type="ECO:0000256" key="1">
    <source>
        <dbReference type="ARBA" id="ARBA00005964"/>
    </source>
</evidence>
<dbReference type="PROSITE" id="PS00941">
    <property type="entry name" value="CARBOXYLESTERASE_B_2"/>
    <property type="match status" value="1"/>
</dbReference>
<dbReference type="InterPro" id="IPR050309">
    <property type="entry name" value="Type-B_Carboxylest/Lipase"/>
</dbReference>
<comment type="similarity">
    <text evidence="1 4">Belongs to the type-B carboxylesterase/lipase family.</text>
</comment>
<name>A0A2U3LAM6_9BACT</name>
<dbReference type="InterPro" id="IPR019826">
    <property type="entry name" value="Carboxylesterase_B_AS"/>
</dbReference>
<evidence type="ECO:0000256" key="2">
    <source>
        <dbReference type="ARBA" id="ARBA00022801"/>
    </source>
</evidence>
<gene>
    <name evidence="6" type="primary">pnbA</name>
    <name evidence="6" type="ORF">SBA1_90077</name>
</gene>
<dbReference type="Pfam" id="PF00135">
    <property type="entry name" value="COesterase"/>
    <property type="match status" value="1"/>
</dbReference>
<dbReference type="Gene3D" id="3.40.50.1820">
    <property type="entry name" value="alpha/beta hydrolase"/>
    <property type="match status" value="1"/>
</dbReference>
<reference evidence="7" key="1">
    <citation type="submission" date="2018-02" db="EMBL/GenBank/DDBJ databases">
        <authorList>
            <person name="Hausmann B."/>
        </authorList>
    </citation>
    <scope>NUCLEOTIDE SEQUENCE [LARGE SCALE GENOMIC DNA]</scope>
    <source>
        <strain evidence="7">Peat soil MAG SbA1</strain>
    </source>
</reference>
<dbReference type="GO" id="GO:0004104">
    <property type="term" value="F:cholinesterase activity"/>
    <property type="evidence" value="ECO:0007669"/>
    <property type="project" value="InterPro"/>
</dbReference>
<sequence length="526" mass="57262">MNLQGARRFLALGLISITVTSVAAWSASAPQVKTRSGTVEGKDDGKIHAFLGIPYAAPPVGDQRWRPPVPAAKWSGVRKATDFGAHCMQGKVFDDMVFHDPGGSEDCLTLNVWVPARRSTDKLPVMVWIYGGGFVAGTTSEKRQDGSHLAQQGVVVVSMNYRLGVFGFLVHPELAQESGHNSAGNYGLLDQLAALEWVHENIAAFGGDPGNVTIFGESAGSFSVSAQMASPLAKGLFQKAIGESGAAFSRSGLDFEPLSVREEKDQKLVTGKLGVSKLADLRALPAQKLLDTFSPPQSEGFDFGPDIDGYFLPEPAPAIFAAGKQNDVPLLAGWNRDEGSFDIVSAPQKPTAESLKAGAEKEFGDKAAEALKLYPTDTPEHVLRSALDFAGDQFIAFCTWEWIEAQSKTGKQPIYRYRFDMAPTPSNPNAPRLGAYHSAEIEYVFGQLDSKTDVTWRLEDRQLSEEMQKYWANFARSGNPNGPGLPHWPAYTSADGWPVMFLSDEPSAHKDDLRDRYLFLSAEWAK</sequence>
<evidence type="ECO:0000256" key="4">
    <source>
        <dbReference type="RuleBase" id="RU361235"/>
    </source>
</evidence>
<organism evidence="6 7">
    <name type="scientific">Candidatus Sulfotelmatobacter kueseliae</name>
    <dbReference type="NCBI Taxonomy" id="2042962"/>
    <lineage>
        <taxon>Bacteria</taxon>
        <taxon>Pseudomonadati</taxon>
        <taxon>Acidobacteriota</taxon>
        <taxon>Terriglobia</taxon>
        <taxon>Terriglobales</taxon>
        <taxon>Candidatus Korobacteraceae</taxon>
        <taxon>Candidatus Sulfotelmatobacter</taxon>
    </lineage>
</organism>
<evidence type="ECO:0000313" key="7">
    <source>
        <dbReference type="Proteomes" id="UP000238701"/>
    </source>
</evidence>
<dbReference type="Proteomes" id="UP000238701">
    <property type="component" value="Unassembled WGS sequence"/>
</dbReference>
<dbReference type="OrthoDB" id="9775851at2"/>
<feature type="active site" description="Charge relay system" evidence="3">
    <location>
        <position position="437"/>
    </location>
</feature>
<evidence type="ECO:0000313" key="6">
    <source>
        <dbReference type="EMBL" id="SPF48942.1"/>
    </source>
</evidence>
<feature type="domain" description="Carboxylesterase type B" evidence="5">
    <location>
        <begin position="29"/>
        <end position="507"/>
    </location>
</feature>
<dbReference type="PRINTS" id="PR00878">
    <property type="entry name" value="CHOLNESTRASE"/>
</dbReference>
<feature type="active site" description="Charge relay system" evidence="3">
    <location>
        <position position="338"/>
    </location>
</feature>
<dbReference type="InterPro" id="IPR029058">
    <property type="entry name" value="AB_hydrolase_fold"/>
</dbReference>
<evidence type="ECO:0000259" key="5">
    <source>
        <dbReference type="Pfam" id="PF00135"/>
    </source>
</evidence>
<feature type="signal peptide" evidence="4">
    <location>
        <begin position="1"/>
        <end position="23"/>
    </location>
</feature>
<dbReference type="EC" id="3.1.1.-" evidence="4"/>
<dbReference type="AlphaFoldDB" id="A0A2U3LAM6"/>
<dbReference type="PANTHER" id="PTHR11559">
    <property type="entry name" value="CARBOXYLESTERASE"/>
    <property type="match status" value="1"/>
</dbReference>
<feature type="chain" id="PRO_5015368200" description="Carboxylic ester hydrolase" evidence="4">
    <location>
        <begin position="24"/>
        <end position="526"/>
    </location>
</feature>
<dbReference type="SUPFAM" id="SSF53474">
    <property type="entry name" value="alpha/beta-Hydrolases"/>
    <property type="match status" value="1"/>
</dbReference>
<dbReference type="InterPro" id="IPR002018">
    <property type="entry name" value="CarbesteraseB"/>
</dbReference>
<keyword evidence="4" id="KW-0732">Signal</keyword>
<accession>A0A2U3LAM6</accession>
<evidence type="ECO:0000256" key="3">
    <source>
        <dbReference type="PIRSR" id="PIRSR600997-1"/>
    </source>
</evidence>
<proteinExistence type="inferred from homology"/>